<evidence type="ECO:0000256" key="7">
    <source>
        <dbReference type="SAM" id="Phobius"/>
    </source>
</evidence>
<dbReference type="GO" id="GO:0022857">
    <property type="term" value="F:transmembrane transporter activity"/>
    <property type="evidence" value="ECO:0007669"/>
    <property type="project" value="TreeGrafter"/>
</dbReference>
<evidence type="ECO:0000313" key="9">
    <source>
        <dbReference type="EMBL" id="EJW92729.1"/>
    </source>
</evidence>
<keyword evidence="4 7" id="KW-1133">Transmembrane helix</keyword>
<reference evidence="9" key="1">
    <citation type="journal article" date="2012" name="PLoS ONE">
        <title>Gene sets for utilization of primary and secondary nutrition supplies in the distal gut of endangered iberian lynx.</title>
        <authorList>
            <person name="Alcaide M."/>
            <person name="Messina E."/>
            <person name="Richter M."/>
            <person name="Bargiela R."/>
            <person name="Peplies J."/>
            <person name="Huws S.A."/>
            <person name="Newbold C.J."/>
            <person name="Golyshin P.N."/>
            <person name="Simon M.A."/>
            <person name="Lopez G."/>
            <person name="Yakimov M.M."/>
            <person name="Ferrer M."/>
        </authorList>
    </citation>
    <scope>NUCLEOTIDE SEQUENCE</scope>
</reference>
<gene>
    <name evidence="9" type="ORF">EVA_19165</name>
</gene>
<dbReference type="GO" id="GO:0005886">
    <property type="term" value="C:plasma membrane"/>
    <property type="evidence" value="ECO:0007669"/>
    <property type="project" value="UniProtKB-SubCell"/>
</dbReference>
<evidence type="ECO:0000259" key="8">
    <source>
        <dbReference type="Pfam" id="PF02687"/>
    </source>
</evidence>
<comment type="caution">
    <text evidence="9">The sequence shown here is derived from an EMBL/GenBank/DDBJ whole genome shotgun (WGS) entry which is preliminary data.</text>
</comment>
<dbReference type="EMBL" id="AMCI01007381">
    <property type="protein sequence ID" value="EJW92729.1"/>
    <property type="molecule type" value="Genomic_DNA"/>
</dbReference>
<keyword evidence="2" id="KW-1003">Cell membrane</keyword>
<name>J9FZG4_9ZZZZ</name>
<dbReference type="PANTHER" id="PTHR30572:SF4">
    <property type="entry name" value="ABC TRANSPORTER PERMEASE YTRF"/>
    <property type="match status" value="1"/>
</dbReference>
<dbReference type="InterPro" id="IPR050250">
    <property type="entry name" value="Macrolide_Exporter_MacB"/>
</dbReference>
<dbReference type="AlphaFoldDB" id="J9FZG4"/>
<dbReference type="PANTHER" id="PTHR30572">
    <property type="entry name" value="MEMBRANE COMPONENT OF TRANSPORTER-RELATED"/>
    <property type="match status" value="1"/>
</dbReference>
<sequence>MLERTKEIGVLRAVGASKGDVSVIFDAETVIEGLAAGLLGVGVTLFASIFVNVIVFDTYDVPNIMQLSFIAGFVLVCISVGLSFIAGLIPASSASHKDPVEALRTE</sequence>
<proteinExistence type="inferred from homology"/>
<accession>J9FZG4</accession>
<feature type="domain" description="ABC3 transporter permease C-terminal" evidence="8">
    <location>
        <begin position="1"/>
        <end position="99"/>
    </location>
</feature>
<comment type="subcellular location">
    <subcellularLocation>
        <location evidence="1">Cell membrane</location>
        <topology evidence="1">Multi-pass membrane protein</topology>
    </subcellularLocation>
</comment>
<evidence type="ECO:0000256" key="1">
    <source>
        <dbReference type="ARBA" id="ARBA00004651"/>
    </source>
</evidence>
<dbReference type="InterPro" id="IPR003838">
    <property type="entry name" value="ABC3_permease_C"/>
</dbReference>
<feature type="transmembrane region" description="Helical" evidence="7">
    <location>
        <begin position="67"/>
        <end position="89"/>
    </location>
</feature>
<comment type="similarity">
    <text evidence="6">Belongs to the ABC-4 integral membrane protein family.</text>
</comment>
<feature type="transmembrane region" description="Helical" evidence="7">
    <location>
        <begin position="34"/>
        <end position="55"/>
    </location>
</feature>
<organism evidence="9">
    <name type="scientific">gut metagenome</name>
    <dbReference type="NCBI Taxonomy" id="749906"/>
    <lineage>
        <taxon>unclassified sequences</taxon>
        <taxon>metagenomes</taxon>
        <taxon>organismal metagenomes</taxon>
    </lineage>
</organism>
<keyword evidence="3 7" id="KW-0812">Transmembrane</keyword>
<evidence type="ECO:0000256" key="6">
    <source>
        <dbReference type="ARBA" id="ARBA00038076"/>
    </source>
</evidence>
<dbReference type="Pfam" id="PF02687">
    <property type="entry name" value="FtsX"/>
    <property type="match status" value="1"/>
</dbReference>
<evidence type="ECO:0000256" key="4">
    <source>
        <dbReference type="ARBA" id="ARBA00022989"/>
    </source>
</evidence>
<protein>
    <submittedName>
        <fullName evidence="9">Membrane protein containing DUF214</fullName>
    </submittedName>
</protein>
<evidence type="ECO:0000256" key="2">
    <source>
        <dbReference type="ARBA" id="ARBA00022475"/>
    </source>
</evidence>
<evidence type="ECO:0000256" key="5">
    <source>
        <dbReference type="ARBA" id="ARBA00023136"/>
    </source>
</evidence>
<keyword evidence="5 7" id="KW-0472">Membrane</keyword>
<evidence type="ECO:0000256" key="3">
    <source>
        <dbReference type="ARBA" id="ARBA00022692"/>
    </source>
</evidence>